<protein>
    <submittedName>
        <fullName evidence="2">Fatty acid/phospholipid synthesis protein PlsX</fullName>
    </submittedName>
</protein>
<dbReference type="GeneID" id="69515154"/>
<accession>A0ABX2H901</accession>
<evidence type="ECO:0000313" key="2">
    <source>
        <dbReference type="EMBL" id="NSG86675.1"/>
    </source>
</evidence>
<feature type="domain" description="PAS fold-4" evidence="1">
    <location>
        <begin position="12"/>
        <end position="107"/>
    </location>
</feature>
<dbReference type="Gene3D" id="3.30.450.20">
    <property type="entry name" value="PAS domain"/>
    <property type="match status" value="1"/>
</dbReference>
<dbReference type="Pfam" id="PF08448">
    <property type="entry name" value="PAS_4"/>
    <property type="match status" value="1"/>
</dbReference>
<dbReference type="SUPFAM" id="SSF55785">
    <property type="entry name" value="PYP-like sensor domain (PAS domain)"/>
    <property type="match status" value="1"/>
</dbReference>
<gene>
    <name evidence="2" type="ORF">G5B17_14960</name>
</gene>
<dbReference type="InterPro" id="IPR035965">
    <property type="entry name" value="PAS-like_dom_sf"/>
</dbReference>
<evidence type="ECO:0000313" key="3">
    <source>
        <dbReference type="Proteomes" id="UP001644719"/>
    </source>
</evidence>
<proteinExistence type="predicted"/>
<dbReference type="EMBL" id="JAAITS010000047">
    <property type="protein sequence ID" value="NSG86675.1"/>
    <property type="molecule type" value="Genomic_DNA"/>
</dbReference>
<dbReference type="RefSeq" id="WP_148461878.1">
    <property type="nucleotide sequence ID" value="NZ_JAAINN010000005.1"/>
</dbReference>
<name>A0ABX2H901_9FIRM</name>
<evidence type="ECO:0000259" key="1">
    <source>
        <dbReference type="Pfam" id="PF08448"/>
    </source>
</evidence>
<comment type="caution">
    <text evidence="2">The sequence shown here is derived from an EMBL/GenBank/DDBJ whole genome shotgun (WGS) entry which is preliminary data.</text>
</comment>
<dbReference type="Proteomes" id="UP001644719">
    <property type="component" value="Unassembled WGS sequence"/>
</dbReference>
<dbReference type="InterPro" id="IPR013656">
    <property type="entry name" value="PAS_4"/>
</dbReference>
<sequence length="123" mass="14594">MNLTPYFKSIIDQDVASVVICNLKHEIIYMNPKAVESYHKWGGEALLGKSLMNCHNPKSKEIIEKVVAWFEEDKEHNRIHTFYNEKQAKDVYMVALRDEDGALIGYYEKHEYRARDEEPYYNF</sequence>
<reference evidence="2 3" key="1">
    <citation type="journal article" date="2020" name="Cell Host Microbe">
        <title>Functional and Genomic Variation between Human-Derived Isolates of Lachnospiraceae Reveals Inter- and Intra-Species Diversity.</title>
        <authorList>
            <person name="Sorbara M.T."/>
            <person name="Littmann E.R."/>
            <person name="Fontana E."/>
            <person name="Moody T.U."/>
            <person name="Kohout C.E."/>
            <person name="Gjonbalaj M."/>
            <person name="Eaton V."/>
            <person name="Seok R."/>
            <person name="Leiner I.M."/>
            <person name="Pamer E.G."/>
        </authorList>
    </citation>
    <scope>NUCLEOTIDE SEQUENCE [LARGE SCALE GENOMIC DNA]</scope>
    <source>
        <strain evidence="2 3">MSK.17.74</strain>
    </source>
</reference>
<organism evidence="2 3">
    <name type="scientific">Blautia faecis</name>
    <dbReference type="NCBI Taxonomy" id="871665"/>
    <lineage>
        <taxon>Bacteria</taxon>
        <taxon>Bacillati</taxon>
        <taxon>Bacillota</taxon>
        <taxon>Clostridia</taxon>
        <taxon>Lachnospirales</taxon>
        <taxon>Lachnospiraceae</taxon>
        <taxon>Blautia</taxon>
    </lineage>
</organism>
<keyword evidence="3" id="KW-1185">Reference proteome</keyword>